<dbReference type="Proteomes" id="UP000627781">
    <property type="component" value="Unassembled WGS sequence"/>
</dbReference>
<dbReference type="RefSeq" id="WP_191768024.1">
    <property type="nucleotide sequence ID" value="NZ_JACSRA010000009.1"/>
</dbReference>
<dbReference type="EMBL" id="JACSRA010000009">
    <property type="protein sequence ID" value="MBD7911160.1"/>
    <property type="molecule type" value="Genomic_DNA"/>
</dbReference>
<accession>A0ABR8PSL1</accession>
<sequence>MIIKETIEIYRENSSIENFKKEIKLLKSAGYKISEENDDYVCLYQSVTVGYTPRYL</sequence>
<evidence type="ECO:0000313" key="1">
    <source>
        <dbReference type="EMBL" id="MBD7911160.1"/>
    </source>
</evidence>
<protein>
    <submittedName>
        <fullName evidence="1">Uncharacterized protein</fullName>
    </submittedName>
</protein>
<comment type="caution">
    <text evidence="1">The sequence shown here is derived from an EMBL/GenBank/DDBJ whole genome shotgun (WGS) entry which is preliminary data.</text>
</comment>
<gene>
    <name evidence="1" type="ORF">H9661_07305</name>
</gene>
<proteinExistence type="predicted"/>
<evidence type="ECO:0000313" key="2">
    <source>
        <dbReference type="Proteomes" id="UP000627781"/>
    </source>
</evidence>
<reference evidence="1 2" key="1">
    <citation type="submission" date="2020-08" db="EMBL/GenBank/DDBJ databases">
        <title>A Genomic Blueprint of the Chicken Gut Microbiome.</title>
        <authorList>
            <person name="Gilroy R."/>
            <person name="Ravi A."/>
            <person name="Getino M."/>
            <person name="Pursley I."/>
            <person name="Horton D.L."/>
            <person name="Alikhan N.-F."/>
            <person name="Baker D."/>
            <person name="Gharbi K."/>
            <person name="Hall N."/>
            <person name="Watson M."/>
            <person name="Adriaenssens E.M."/>
            <person name="Foster-Nyarko E."/>
            <person name="Jarju S."/>
            <person name="Secka A."/>
            <person name="Antonio M."/>
            <person name="Oren A."/>
            <person name="Chaudhuri R."/>
            <person name="La Ragione R.M."/>
            <person name="Hildebrand F."/>
            <person name="Pallen M.J."/>
        </authorList>
    </citation>
    <scope>NUCLEOTIDE SEQUENCE [LARGE SCALE GENOMIC DNA]</scope>
    <source>
        <strain evidence="1 2">Sa3CVN1</strain>
    </source>
</reference>
<organism evidence="1 2">
    <name type="scientific">Clostridium cibarium</name>
    <dbReference type="NCBI Taxonomy" id="2762247"/>
    <lineage>
        <taxon>Bacteria</taxon>
        <taxon>Bacillati</taxon>
        <taxon>Bacillota</taxon>
        <taxon>Clostridia</taxon>
        <taxon>Eubacteriales</taxon>
        <taxon>Clostridiaceae</taxon>
        <taxon>Clostridium</taxon>
    </lineage>
</organism>
<name>A0ABR8PSL1_9CLOT</name>
<keyword evidence="2" id="KW-1185">Reference proteome</keyword>